<evidence type="ECO:0000313" key="2">
    <source>
        <dbReference type="EMBL" id="CDM66098.1"/>
    </source>
</evidence>
<dbReference type="PANTHER" id="PTHR20883">
    <property type="entry name" value="PHYTANOYL-COA DIOXYGENASE DOMAIN CONTAINING 1"/>
    <property type="match status" value="1"/>
</dbReference>
<protein>
    <submittedName>
        <fullName evidence="2">Protein involved in biosynthesis of mitomycin antibiotics/polyketide fumonisin</fullName>
    </submittedName>
</protein>
<sequence length="274" mass="31336">MPLPAENLPELVEDYPLTSEQIESYRRDGFILLRGVASEEEVAAYRPLIEEAVYENARRKEPQKIDDYSEIFIQVTNLWLKSEAVRRFVFARRFAKIAAELMGVSGVRLYHDQALFKPPGGKQTPWHQDQVYWPLSTEHTITMWMPLVDAPREIGTMTFAAGSHREGQLGSLIISDEAQRFFERLIAERGFPLVSYDLRAGDATFHAGYVLHCAQANRSDRVREVMTIIYYADGARIMEPDNDYRRVDMEVFHPGQRPGEVAASPLNPLLYQAA</sequence>
<reference evidence="2 3" key="1">
    <citation type="submission" date="2013-12" db="EMBL/GenBank/DDBJ databases">
        <authorList>
            <person name="Stott M."/>
        </authorList>
    </citation>
    <scope>NUCLEOTIDE SEQUENCE [LARGE SCALE GENOMIC DNA]</scope>
    <source>
        <strain evidence="2 3">K22</strain>
    </source>
</reference>
<gene>
    <name evidence="2" type="ORF">PYK22_02109</name>
</gene>
<comment type="cofactor">
    <cofactor evidence="1">
        <name>Fe(2+)</name>
        <dbReference type="ChEBI" id="CHEBI:29033"/>
    </cofactor>
</comment>
<dbReference type="EMBL" id="CBXV010000007">
    <property type="protein sequence ID" value="CDM66098.1"/>
    <property type="molecule type" value="Genomic_DNA"/>
</dbReference>
<evidence type="ECO:0000313" key="3">
    <source>
        <dbReference type="Proteomes" id="UP000031518"/>
    </source>
</evidence>
<dbReference type="GO" id="GO:0005506">
    <property type="term" value="F:iron ion binding"/>
    <property type="evidence" value="ECO:0007669"/>
    <property type="project" value="UniProtKB-ARBA"/>
</dbReference>
<proteinExistence type="predicted"/>
<dbReference type="PANTHER" id="PTHR20883:SF48">
    <property type="entry name" value="ECTOINE DIOXYGENASE"/>
    <property type="match status" value="1"/>
</dbReference>
<dbReference type="Proteomes" id="UP000031518">
    <property type="component" value="Unassembled WGS sequence"/>
</dbReference>
<organism evidence="2 3">
    <name type="scientific">Pyrinomonas methylaliphatogenes</name>
    <dbReference type="NCBI Taxonomy" id="454194"/>
    <lineage>
        <taxon>Bacteria</taxon>
        <taxon>Pseudomonadati</taxon>
        <taxon>Acidobacteriota</taxon>
        <taxon>Blastocatellia</taxon>
        <taxon>Blastocatellales</taxon>
        <taxon>Pyrinomonadaceae</taxon>
        <taxon>Pyrinomonas</taxon>
    </lineage>
</organism>
<reference evidence="2 3" key="2">
    <citation type="submission" date="2015-01" db="EMBL/GenBank/DDBJ databases">
        <title>Complete genome sequence of Pyrinomonas methylaliphatogenes type strain K22T.</title>
        <authorList>
            <person name="Lee K.C.Y."/>
            <person name="Power J.F."/>
            <person name="Dunfield P.F."/>
            <person name="Morgan X.C."/>
            <person name="Huttenhower C."/>
            <person name="Stott M.B."/>
        </authorList>
    </citation>
    <scope>NUCLEOTIDE SEQUENCE [LARGE SCALE GENOMIC DNA]</scope>
    <source>
        <strain evidence="2 3">K22</strain>
    </source>
</reference>
<dbReference type="AlphaFoldDB" id="A0A0B6WXX3"/>
<dbReference type="OrthoDB" id="243460at2"/>
<dbReference type="SUPFAM" id="SSF51197">
    <property type="entry name" value="Clavaminate synthase-like"/>
    <property type="match status" value="1"/>
</dbReference>
<evidence type="ECO:0000256" key="1">
    <source>
        <dbReference type="ARBA" id="ARBA00001954"/>
    </source>
</evidence>
<dbReference type="RefSeq" id="WP_041976976.1">
    <property type="nucleotide sequence ID" value="NZ_CBXV010000007.1"/>
</dbReference>
<name>A0A0B6WXX3_9BACT</name>
<dbReference type="Gene3D" id="2.60.120.620">
    <property type="entry name" value="q2cbj1_9rhob like domain"/>
    <property type="match status" value="1"/>
</dbReference>
<dbReference type="GO" id="GO:0016706">
    <property type="term" value="F:2-oxoglutarate-dependent dioxygenase activity"/>
    <property type="evidence" value="ECO:0007669"/>
    <property type="project" value="UniProtKB-ARBA"/>
</dbReference>
<dbReference type="STRING" id="454194.PYK22_02109"/>
<dbReference type="InterPro" id="IPR008775">
    <property type="entry name" value="Phytyl_CoA_dOase-like"/>
</dbReference>
<keyword evidence="3" id="KW-1185">Reference proteome</keyword>
<dbReference type="Pfam" id="PF05721">
    <property type="entry name" value="PhyH"/>
    <property type="match status" value="1"/>
</dbReference>
<accession>A0A0B6WXX3</accession>